<feature type="transmembrane region" description="Helical" evidence="5">
    <location>
        <begin position="249"/>
        <end position="274"/>
    </location>
</feature>
<evidence type="ECO:0000256" key="1">
    <source>
        <dbReference type="ARBA" id="ARBA00004141"/>
    </source>
</evidence>
<dbReference type="EMBL" id="CP095005">
    <property type="protein sequence ID" value="UOO94401.1"/>
    <property type="molecule type" value="Genomic_DNA"/>
</dbReference>
<dbReference type="Proteomes" id="UP001500962">
    <property type="component" value="Unassembled WGS sequence"/>
</dbReference>
<dbReference type="EMBL" id="BAAADN010000002">
    <property type="protein sequence ID" value="GAA0450215.1"/>
    <property type="molecule type" value="Genomic_DNA"/>
</dbReference>
<feature type="transmembrane region" description="Helical" evidence="5">
    <location>
        <begin position="64"/>
        <end position="82"/>
    </location>
</feature>
<keyword evidence="8" id="KW-1185">Reference proteome</keyword>
<sequence length="329" mass="34405">MSDEQPGSDGRIGALARELDALPLGDRLRLDRANWRRIGIALVVYAVSLWALTAFVVPRFTPESADSVGLFVPVIVVSAFVFETLDSASGMGFGATIGALLFVLGYDPLAVTPVLLLSEAATGIVSGLFHNEFQNVEFGLDNDSAVEATRVLGIIVGVGVIAVVVSVVLTYFQLSIPDVYIKSYVGVVVLLIASVTIVQKYVGSATDYRPRLLIGFAVFAGLNKGIAGSGYGPVITLGEIISGVYEKSATAITSAAEGVVSLAGIATFFGITAAGVEINLMLLPSVFAGGFLAAILAPYTVRTLPNRALQYLVPSYALVLVAILFAQVL</sequence>
<feature type="transmembrane region" description="Helical" evidence="5">
    <location>
        <begin position="38"/>
        <end position="57"/>
    </location>
</feature>
<reference evidence="7" key="2">
    <citation type="submission" date="2022-04" db="EMBL/GenBank/DDBJ databases">
        <title>Sequencing and genomic assembly of Halococcus dombrowskii.</title>
        <authorList>
            <person name="Lim S.W."/>
            <person name="MacLea K.S."/>
        </authorList>
    </citation>
    <scope>NUCLEOTIDE SEQUENCE</scope>
    <source>
        <strain evidence="7">H4</strain>
    </source>
</reference>
<protein>
    <recommendedName>
        <fullName evidence="5">Probable membrane transporter protein</fullName>
    </recommendedName>
</protein>
<feature type="transmembrane region" description="Helical" evidence="5">
    <location>
        <begin position="308"/>
        <end position="328"/>
    </location>
</feature>
<feature type="transmembrane region" description="Helical" evidence="5">
    <location>
        <begin position="151"/>
        <end position="172"/>
    </location>
</feature>
<keyword evidence="2 5" id="KW-0812">Transmembrane</keyword>
<comment type="similarity">
    <text evidence="5">Belongs to the 4-toluene sulfonate uptake permease (TSUP) (TC 2.A.102) family.</text>
</comment>
<proteinExistence type="inferred from homology"/>
<gene>
    <name evidence="6" type="ORF">GCM10008985_02190</name>
    <name evidence="7" type="ORF">MUK72_10535</name>
</gene>
<dbReference type="InterPro" id="IPR002781">
    <property type="entry name" value="TM_pro_TauE-like"/>
</dbReference>
<keyword evidence="4 5" id="KW-0472">Membrane</keyword>
<dbReference type="Proteomes" id="UP000830542">
    <property type="component" value="Chromosome"/>
</dbReference>
<comment type="subcellular location">
    <subcellularLocation>
        <location evidence="5">Cell membrane</location>
        <topology evidence="5">Multi-pass membrane protein</topology>
    </subcellularLocation>
    <subcellularLocation>
        <location evidence="1">Membrane</location>
        <topology evidence="1">Multi-pass membrane protein</topology>
    </subcellularLocation>
</comment>
<evidence type="ECO:0000313" key="8">
    <source>
        <dbReference type="Proteomes" id="UP000830542"/>
    </source>
</evidence>
<evidence type="ECO:0000256" key="3">
    <source>
        <dbReference type="ARBA" id="ARBA00022989"/>
    </source>
</evidence>
<keyword evidence="5" id="KW-1003">Cell membrane</keyword>
<dbReference type="GeneID" id="71762289"/>
<evidence type="ECO:0000313" key="9">
    <source>
        <dbReference type="Proteomes" id="UP001500962"/>
    </source>
</evidence>
<dbReference type="GO" id="GO:0005886">
    <property type="term" value="C:plasma membrane"/>
    <property type="evidence" value="ECO:0007669"/>
    <property type="project" value="UniProtKB-SubCell"/>
</dbReference>
<accession>A0AAV3SCD7</accession>
<name>A0AAV3SCD7_HALDO</name>
<dbReference type="AlphaFoldDB" id="A0AAV3SCD7"/>
<reference evidence="6" key="1">
    <citation type="journal article" date="2014" name="Int. J. Syst. Evol. Microbiol.">
        <title>Complete genome sequence of Corynebacterium casei LMG S-19264T (=DSM 44701T), isolated from a smear-ripened cheese.</title>
        <authorList>
            <consortium name="US DOE Joint Genome Institute (JGI-PGF)"/>
            <person name="Walter F."/>
            <person name="Albersmeier A."/>
            <person name="Kalinowski J."/>
            <person name="Ruckert C."/>
        </authorList>
    </citation>
    <scope>NUCLEOTIDE SEQUENCE</scope>
    <source>
        <strain evidence="6">JCM 12289</strain>
    </source>
</reference>
<keyword evidence="3 5" id="KW-1133">Transmembrane helix</keyword>
<evidence type="ECO:0000313" key="7">
    <source>
        <dbReference type="EMBL" id="UOO94401.1"/>
    </source>
</evidence>
<feature type="transmembrane region" description="Helical" evidence="5">
    <location>
        <begin position="214"/>
        <end position="237"/>
    </location>
</feature>
<organism evidence="6 9">
    <name type="scientific">Halococcus dombrowskii</name>
    <dbReference type="NCBI Taxonomy" id="179637"/>
    <lineage>
        <taxon>Archaea</taxon>
        <taxon>Methanobacteriati</taxon>
        <taxon>Methanobacteriota</taxon>
        <taxon>Stenosarchaea group</taxon>
        <taxon>Halobacteria</taxon>
        <taxon>Halobacteriales</taxon>
        <taxon>Halococcaceae</taxon>
        <taxon>Halococcus</taxon>
    </lineage>
</organism>
<dbReference type="KEGG" id="hdo:MUK72_10535"/>
<feature type="transmembrane region" description="Helical" evidence="5">
    <location>
        <begin position="184"/>
        <end position="202"/>
    </location>
</feature>
<evidence type="ECO:0000256" key="2">
    <source>
        <dbReference type="ARBA" id="ARBA00022692"/>
    </source>
</evidence>
<reference evidence="6" key="3">
    <citation type="submission" date="2023-12" db="EMBL/GenBank/DDBJ databases">
        <authorList>
            <person name="Sun Q."/>
            <person name="Inoue M."/>
        </authorList>
    </citation>
    <scope>NUCLEOTIDE SEQUENCE</scope>
    <source>
        <strain evidence="6">JCM 12289</strain>
    </source>
</reference>
<feature type="transmembrane region" description="Helical" evidence="5">
    <location>
        <begin position="280"/>
        <end position="301"/>
    </location>
</feature>
<evidence type="ECO:0000313" key="6">
    <source>
        <dbReference type="EMBL" id="GAA0450215.1"/>
    </source>
</evidence>
<dbReference type="RefSeq" id="WP_244700095.1">
    <property type="nucleotide sequence ID" value="NZ_BAAADN010000002.1"/>
</dbReference>
<evidence type="ECO:0000256" key="5">
    <source>
        <dbReference type="RuleBase" id="RU363041"/>
    </source>
</evidence>
<evidence type="ECO:0000256" key="4">
    <source>
        <dbReference type="ARBA" id="ARBA00023136"/>
    </source>
</evidence>
<dbReference type="Pfam" id="PF01925">
    <property type="entry name" value="TauE"/>
    <property type="match status" value="1"/>
</dbReference>
<feature type="transmembrane region" description="Helical" evidence="5">
    <location>
        <begin position="88"/>
        <end position="106"/>
    </location>
</feature>